<feature type="active site" evidence="12">
    <location>
        <position position="378"/>
    </location>
</feature>
<dbReference type="GO" id="GO:0006508">
    <property type="term" value="P:proteolysis"/>
    <property type="evidence" value="ECO:0007669"/>
    <property type="project" value="UniProtKB-KW"/>
</dbReference>
<dbReference type="SUPFAM" id="SSF55486">
    <property type="entry name" value="Metalloproteases ('zincins'), catalytic domain"/>
    <property type="match status" value="1"/>
</dbReference>
<dbReference type="Gene3D" id="1.10.390.10">
    <property type="entry name" value="Neutral Protease Domain 2"/>
    <property type="match status" value="1"/>
</dbReference>
<keyword evidence="11 13" id="KW-0482">Metalloprotease</keyword>
<comment type="cofactor">
    <cofactor evidence="1 13">
        <name>Zn(2+)</name>
        <dbReference type="ChEBI" id="CHEBI:29105"/>
    </cofactor>
</comment>
<evidence type="ECO:0000256" key="3">
    <source>
        <dbReference type="ARBA" id="ARBA00009388"/>
    </source>
</evidence>
<proteinExistence type="inferred from homology"/>
<evidence type="ECO:0000259" key="16">
    <source>
        <dbReference type="Pfam" id="PF03413"/>
    </source>
</evidence>
<evidence type="ECO:0000256" key="9">
    <source>
        <dbReference type="ARBA" id="ARBA00022833"/>
    </source>
</evidence>
<evidence type="ECO:0000256" key="8">
    <source>
        <dbReference type="ARBA" id="ARBA00022801"/>
    </source>
</evidence>
<dbReference type="OrthoDB" id="291295at2"/>
<keyword evidence="10" id="KW-0106">Calcium</keyword>
<accession>I8ALL9</accession>
<evidence type="ECO:0000256" key="12">
    <source>
        <dbReference type="PIRSR" id="PIRSR623612-1"/>
    </source>
</evidence>
<dbReference type="AlphaFoldDB" id="I8ALL9"/>
<feature type="signal peptide" evidence="13">
    <location>
        <begin position="1"/>
        <end position="28"/>
    </location>
</feature>
<dbReference type="InterPro" id="IPR013856">
    <property type="entry name" value="Peptidase_M4_domain"/>
</dbReference>
<gene>
    <name evidence="18" type="ORF">A374_04564</name>
</gene>
<organism evidence="18 19">
    <name type="scientific">Fictibacillus macauensis ZFHKF-1</name>
    <dbReference type="NCBI Taxonomy" id="1196324"/>
    <lineage>
        <taxon>Bacteria</taxon>
        <taxon>Bacillati</taxon>
        <taxon>Bacillota</taxon>
        <taxon>Bacilli</taxon>
        <taxon>Bacillales</taxon>
        <taxon>Fictibacillaceae</taxon>
        <taxon>Fictibacillus</taxon>
    </lineage>
</organism>
<dbReference type="Pfam" id="PF01447">
    <property type="entry name" value="Peptidase_M4"/>
    <property type="match status" value="1"/>
</dbReference>
<sequence>MRKKQVVGTVLSVGLLAASLSTGGQAFAKGADEGKSLVKNVLSVEKYNQTIGAVEFKSGKLTKASSKSPKQVVFNYLTQDKKTYQYGKGDAARSFIVKKQVKDPQGNTVVKLQQKVNGVPVWNSEQAATVAKDGTMTVFSGSVIPHLEQKLQGQSKKGVSASKAVKIAQKQLGFVPKYEKKPSAELVVYTTSDQKAHYAYKVNLNFLSPKPGNYDYFVSATNGSVLHHFNSIDLVDGENAKGTGVGVLKDKVDLDLTSADGKFYLQDNTRGDGIFTYNANNSEDIPGTLWSGDKKDFTSKEDAAAVSAHNFAAKTFDYYKDTFKRNSYDNKGAALKNSVHYGSDYNNAFWNGSQMVYGDGDGKMFIPLSGAVDVVAHELTHAVTSTESNLTYEGESGALNESLSDIFGTLVEFKTSPDTANYEVGEAVYTPDQDGDALRSMSDPAKYGYPDDYTKRYKGSEDNGGVHKNSSIINKAAYLIAAGGKFNDVDVKGVGNDKLGAIFYKANTSYLTSSSNFSQARQAVVQAASDLYGADSQEVKTVNAAFDAVKVK</sequence>
<dbReference type="InterPro" id="IPR023612">
    <property type="entry name" value="Peptidase_M4"/>
</dbReference>
<dbReference type="InterPro" id="IPR050728">
    <property type="entry name" value="Zinc_Metalloprotease_M4"/>
</dbReference>
<evidence type="ECO:0000259" key="17">
    <source>
        <dbReference type="Pfam" id="PF07504"/>
    </source>
</evidence>
<feature type="domain" description="FTP" evidence="17">
    <location>
        <begin position="94"/>
        <end position="143"/>
    </location>
</feature>
<dbReference type="PANTHER" id="PTHR33794:SF3">
    <property type="entry name" value="NEUTRAL PROTEASE B"/>
    <property type="match status" value="1"/>
</dbReference>
<keyword evidence="4 13" id="KW-0964">Secreted</keyword>
<protein>
    <recommendedName>
        <fullName evidence="13">Neutral metalloproteinase</fullName>
        <ecNumber evidence="13">3.4.24.-</ecNumber>
    </recommendedName>
</protein>
<dbReference type="EC" id="3.4.24.-" evidence="13"/>
<comment type="similarity">
    <text evidence="3 13">Belongs to the peptidase M4 family.</text>
</comment>
<reference evidence="18 19" key="1">
    <citation type="journal article" date="2012" name="J. Bacteriol.">
        <title>Genome of Bacillus macauensis ZFHKF-1, a Long-Chain-Forming Bacterium.</title>
        <authorList>
            <person name="Cai L."/>
            <person name="Zhang T."/>
        </authorList>
    </citation>
    <scope>NUCLEOTIDE SEQUENCE [LARGE SCALE GENOMIC DNA]</scope>
    <source>
        <strain evidence="18 19">ZFHKF-1</strain>
    </source>
</reference>
<dbReference type="PRINTS" id="PR00730">
    <property type="entry name" value="THERMOLYSIN"/>
</dbReference>
<feature type="domain" description="Peptidase M4" evidence="14">
    <location>
        <begin position="242"/>
        <end position="385"/>
    </location>
</feature>
<dbReference type="Proteomes" id="UP000004080">
    <property type="component" value="Unassembled WGS sequence"/>
</dbReference>
<feature type="chain" id="PRO_5023156396" description="Neutral metalloproteinase" evidence="13">
    <location>
        <begin position="29"/>
        <end position="552"/>
    </location>
</feature>
<evidence type="ECO:0000256" key="1">
    <source>
        <dbReference type="ARBA" id="ARBA00001947"/>
    </source>
</evidence>
<dbReference type="GO" id="GO:0005576">
    <property type="term" value="C:extracellular region"/>
    <property type="evidence" value="ECO:0007669"/>
    <property type="project" value="UniProtKB-SubCell"/>
</dbReference>
<dbReference type="PATRIC" id="fig|1196324.3.peg.928"/>
<keyword evidence="6" id="KW-0479">Metal-binding</keyword>
<dbReference type="MEROPS" id="M04.001"/>
<dbReference type="Gene3D" id="3.10.170.10">
    <property type="match status" value="1"/>
</dbReference>
<evidence type="ECO:0000256" key="11">
    <source>
        <dbReference type="ARBA" id="ARBA00023049"/>
    </source>
</evidence>
<name>I8ALL9_9BACL</name>
<dbReference type="FunFam" id="1.10.390.10:FF:000012">
    <property type="entry name" value="Thermolysin"/>
    <property type="match status" value="1"/>
</dbReference>
<evidence type="ECO:0000256" key="4">
    <source>
        <dbReference type="ARBA" id="ARBA00022525"/>
    </source>
</evidence>
<keyword evidence="7 13" id="KW-0732">Signal</keyword>
<comment type="function">
    <text evidence="13">Extracellular zinc metalloprotease.</text>
</comment>
<evidence type="ECO:0000259" key="14">
    <source>
        <dbReference type="Pfam" id="PF01447"/>
    </source>
</evidence>
<dbReference type="Pfam" id="PF03413">
    <property type="entry name" value="PepSY"/>
    <property type="match status" value="1"/>
</dbReference>
<dbReference type="PANTHER" id="PTHR33794">
    <property type="entry name" value="BACILLOLYSIN"/>
    <property type="match status" value="1"/>
</dbReference>
<dbReference type="InterPro" id="IPR001570">
    <property type="entry name" value="Peptidase_M4_C_domain"/>
</dbReference>
<dbReference type="GO" id="GO:0004222">
    <property type="term" value="F:metalloendopeptidase activity"/>
    <property type="evidence" value="ECO:0007669"/>
    <property type="project" value="UniProtKB-UniRule"/>
</dbReference>
<evidence type="ECO:0000313" key="19">
    <source>
        <dbReference type="Proteomes" id="UP000004080"/>
    </source>
</evidence>
<evidence type="ECO:0000256" key="13">
    <source>
        <dbReference type="RuleBase" id="RU366073"/>
    </source>
</evidence>
<dbReference type="RefSeq" id="WP_007201012.1">
    <property type="nucleotide sequence ID" value="NZ_AKKV01000020.1"/>
</dbReference>
<dbReference type="EMBL" id="AKKV01000020">
    <property type="protein sequence ID" value="EIT86817.1"/>
    <property type="molecule type" value="Genomic_DNA"/>
</dbReference>
<dbReference type="InterPro" id="IPR027268">
    <property type="entry name" value="Peptidase_M4/M1_CTD_sf"/>
</dbReference>
<evidence type="ECO:0000256" key="2">
    <source>
        <dbReference type="ARBA" id="ARBA00004613"/>
    </source>
</evidence>
<dbReference type="eggNOG" id="COG3227">
    <property type="taxonomic scope" value="Bacteria"/>
</dbReference>
<evidence type="ECO:0000313" key="18">
    <source>
        <dbReference type="EMBL" id="EIT86817.1"/>
    </source>
</evidence>
<comment type="caution">
    <text evidence="18">The sequence shown here is derived from an EMBL/GenBank/DDBJ whole genome shotgun (WGS) entry which is preliminary data.</text>
</comment>
<keyword evidence="9 13" id="KW-0862">Zinc</keyword>
<keyword evidence="5 13" id="KW-0645">Protease</keyword>
<dbReference type="Pfam" id="PF07504">
    <property type="entry name" value="FTP"/>
    <property type="match status" value="1"/>
</dbReference>
<evidence type="ECO:0000256" key="7">
    <source>
        <dbReference type="ARBA" id="ARBA00022729"/>
    </source>
</evidence>
<evidence type="ECO:0000256" key="6">
    <source>
        <dbReference type="ARBA" id="ARBA00022723"/>
    </source>
</evidence>
<evidence type="ECO:0000256" key="10">
    <source>
        <dbReference type="ARBA" id="ARBA00022837"/>
    </source>
</evidence>
<feature type="domain" description="PepSY" evidence="16">
    <location>
        <begin position="159"/>
        <end position="226"/>
    </location>
</feature>
<keyword evidence="19" id="KW-1185">Reference proteome</keyword>
<evidence type="ECO:0000259" key="15">
    <source>
        <dbReference type="Pfam" id="PF02868"/>
    </source>
</evidence>
<dbReference type="GO" id="GO:0046872">
    <property type="term" value="F:metal ion binding"/>
    <property type="evidence" value="ECO:0007669"/>
    <property type="project" value="UniProtKB-UniRule"/>
</dbReference>
<dbReference type="InterPro" id="IPR025711">
    <property type="entry name" value="PepSY"/>
</dbReference>
<evidence type="ECO:0000256" key="5">
    <source>
        <dbReference type="ARBA" id="ARBA00022670"/>
    </source>
</evidence>
<feature type="active site" description="Proton donor" evidence="12">
    <location>
        <position position="467"/>
    </location>
</feature>
<dbReference type="InterPro" id="IPR011096">
    <property type="entry name" value="FTP_domain"/>
</dbReference>
<feature type="domain" description="Peptidase M4 C-terminal" evidence="15">
    <location>
        <begin position="388"/>
        <end position="551"/>
    </location>
</feature>
<dbReference type="Gene3D" id="3.10.450.490">
    <property type="match status" value="1"/>
</dbReference>
<dbReference type="CDD" id="cd09597">
    <property type="entry name" value="M4_TLP"/>
    <property type="match status" value="1"/>
</dbReference>
<dbReference type="Gene3D" id="3.10.450.40">
    <property type="match status" value="1"/>
</dbReference>
<comment type="subcellular location">
    <subcellularLocation>
        <location evidence="2 13">Secreted</location>
    </subcellularLocation>
</comment>
<dbReference type="STRING" id="1196324.A374_04564"/>
<dbReference type="Pfam" id="PF02868">
    <property type="entry name" value="Peptidase_M4_C"/>
    <property type="match status" value="1"/>
</dbReference>
<keyword evidence="8 13" id="KW-0378">Hydrolase</keyword>